<dbReference type="Proteomes" id="UP000240493">
    <property type="component" value="Unassembled WGS sequence"/>
</dbReference>
<dbReference type="OrthoDB" id="3928699at2759"/>
<dbReference type="STRING" id="1042311.A0A2T3Z8S9"/>
<keyword evidence="4" id="KW-1185">Reference proteome</keyword>
<dbReference type="AlphaFoldDB" id="A0A2T3Z8S9"/>
<reference evidence="3 4" key="1">
    <citation type="submission" date="2016-07" db="EMBL/GenBank/DDBJ databases">
        <title>Multiple horizontal gene transfer events from other fungi enriched the ability of initially mycotrophic Trichoderma (Ascomycota) to feed on dead plant biomass.</title>
        <authorList>
            <consortium name="DOE Joint Genome Institute"/>
            <person name="Aerts A."/>
            <person name="Atanasova L."/>
            <person name="Chenthamara K."/>
            <person name="Zhang J."/>
            <person name="Grujic M."/>
            <person name="Henrissat B."/>
            <person name="Kuo A."/>
            <person name="Salamov A."/>
            <person name="Lipzen A."/>
            <person name="Labutti K."/>
            <person name="Barry K."/>
            <person name="Miao Y."/>
            <person name="Rahimi M.J."/>
            <person name="Shen Q."/>
            <person name="Grigoriev I.V."/>
            <person name="Kubicek C.P."/>
            <person name="Druzhinina I.S."/>
        </authorList>
    </citation>
    <scope>NUCLEOTIDE SEQUENCE [LARGE SCALE GENOMIC DNA]</scope>
    <source>
        <strain evidence="3 4">CBS 433.97</strain>
    </source>
</reference>
<gene>
    <name evidence="3" type="ORF">M441DRAFT_58615</name>
</gene>
<dbReference type="EMBL" id="KZ679262">
    <property type="protein sequence ID" value="PTB41195.1"/>
    <property type="molecule type" value="Genomic_DNA"/>
</dbReference>
<feature type="region of interest" description="Disordered" evidence="2">
    <location>
        <begin position="235"/>
        <end position="262"/>
    </location>
</feature>
<evidence type="ECO:0000313" key="4">
    <source>
        <dbReference type="Proteomes" id="UP000240493"/>
    </source>
</evidence>
<feature type="compositionally biased region" description="Polar residues" evidence="2">
    <location>
        <begin position="235"/>
        <end position="245"/>
    </location>
</feature>
<protein>
    <submittedName>
        <fullName evidence="3">Uncharacterized protein</fullName>
    </submittedName>
</protein>
<evidence type="ECO:0000313" key="3">
    <source>
        <dbReference type="EMBL" id="PTB41195.1"/>
    </source>
</evidence>
<keyword evidence="1" id="KW-0175">Coiled coil</keyword>
<feature type="coiled-coil region" evidence="1">
    <location>
        <begin position="273"/>
        <end position="314"/>
    </location>
</feature>
<evidence type="ECO:0000256" key="2">
    <source>
        <dbReference type="SAM" id="MobiDB-lite"/>
    </source>
</evidence>
<name>A0A2T3Z8S9_TRIA4</name>
<proteinExistence type="predicted"/>
<sequence length="378" mass="42189">MSETPSFDFGFKAPACIEWTLNNATQYLIDPDPQRDSVKLDACFSGQSSAASFQLHCPIRVKGIESHSYITGLIHIRSITSLNFDENPEIPDIVRRKLNCKAVCLHFDLCQPLDLIASTAATEPIQPRKRLSGQVIDALRSLAEATAFNIYISAREISLPRLNAICEAVSQNLLQPIITDTSTILASLYGRRGGKIITLSSQAYTSTSRNENPPSYDQLETLPLKAEISPLSTNESLSSVAASNKCNEKKRRRLDDSSTSSEADDHHSIWITLTNMRKEMHKLTKRVERLERENKDLNKELDELRASCEKVTDAADADGAALLEVHEDLNELRVQVDFLAQGRLDSDAEEHIIETVKESVLTHILERGYNTKIIIEKA</sequence>
<evidence type="ECO:0000256" key="1">
    <source>
        <dbReference type="SAM" id="Coils"/>
    </source>
</evidence>
<dbReference type="Gene3D" id="1.20.5.1160">
    <property type="entry name" value="Vasodilator-stimulated phosphoprotein"/>
    <property type="match status" value="1"/>
</dbReference>
<accession>A0A2T3Z8S9</accession>
<organism evidence="3 4">
    <name type="scientific">Trichoderma asperellum (strain ATCC 204424 / CBS 433.97 / NBRC 101777)</name>
    <dbReference type="NCBI Taxonomy" id="1042311"/>
    <lineage>
        <taxon>Eukaryota</taxon>
        <taxon>Fungi</taxon>
        <taxon>Dikarya</taxon>
        <taxon>Ascomycota</taxon>
        <taxon>Pezizomycotina</taxon>
        <taxon>Sordariomycetes</taxon>
        <taxon>Hypocreomycetidae</taxon>
        <taxon>Hypocreales</taxon>
        <taxon>Hypocreaceae</taxon>
        <taxon>Trichoderma</taxon>
    </lineage>
</organism>